<keyword evidence="2" id="KW-1185">Reference proteome</keyword>
<organism evidence="1 2">
    <name type="scientific">Flavobacterium xanthum</name>
    <dbReference type="NCBI Taxonomy" id="69322"/>
    <lineage>
        <taxon>Bacteria</taxon>
        <taxon>Pseudomonadati</taxon>
        <taxon>Bacteroidota</taxon>
        <taxon>Flavobacteriia</taxon>
        <taxon>Flavobacteriales</taxon>
        <taxon>Flavobacteriaceae</taxon>
        <taxon>Flavobacterium</taxon>
    </lineage>
</organism>
<dbReference type="AlphaFoldDB" id="A0A1M7J3X9"/>
<dbReference type="Proteomes" id="UP000184260">
    <property type="component" value="Unassembled WGS sequence"/>
</dbReference>
<sequence length="44" mass="5110">MAIVPNYNSKLVPLFDFKKYILLFYFVCENTIKTIATNAIKRPA</sequence>
<dbReference type="EMBL" id="FRBU01000039">
    <property type="protein sequence ID" value="SHM47769.1"/>
    <property type="molecule type" value="Genomic_DNA"/>
</dbReference>
<reference evidence="2" key="1">
    <citation type="submission" date="2016-11" db="EMBL/GenBank/DDBJ databases">
        <authorList>
            <person name="Varghese N."/>
            <person name="Submissions S."/>
        </authorList>
    </citation>
    <scope>NUCLEOTIDE SEQUENCE [LARGE SCALE GENOMIC DNA]</scope>
    <source>
        <strain evidence="2">DSM 3661</strain>
    </source>
</reference>
<name>A0A1M7J3X9_9FLAO</name>
<accession>A0A1M7J3X9</accession>
<gene>
    <name evidence="1" type="ORF">SAMN05443669_10397</name>
</gene>
<proteinExistence type="predicted"/>
<protein>
    <submittedName>
        <fullName evidence="1">Uncharacterized protein</fullName>
    </submittedName>
</protein>
<evidence type="ECO:0000313" key="2">
    <source>
        <dbReference type="Proteomes" id="UP000184260"/>
    </source>
</evidence>
<evidence type="ECO:0000313" key="1">
    <source>
        <dbReference type="EMBL" id="SHM47769.1"/>
    </source>
</evidence>